<evidence type="ECO:0000313" key="1">
    <source>
        <dbReference type="EMBL" id="KRT18041.1"/>
    </source>
</evidence>
<dbReference type="RefSeq" id="WP_057930671.1">
    <property type="nucleotide sequence ID" value="NZ_LMZQ01000001.1"/>
</dbReference>
<accession>A0A0T5VWL1</accession>
<dbReference type="PANTHER" id="PTHR23416:SF78">
    <property type="entry name" value="LIPOPOLYSACCHARIDE BIOSYNTHESIS O-ACETYL TRANSFERASE WBBJ-RELATED"/>
    <property type="match status" value="1"/>
</dbReference>
<dbReference type="Gene3D" id="2.160.10.10">
    <property type="entry name" value="Hexapeptide repeat proteins"/>
    <property type="match status" value="1"/>
</dbReference>
<dbReference type="Pfam" id="PF00132">
    <property type="entry name" value="Hexapep"/>
    <property type="match status" value="1"/>
</dbReference>
<dbReference type="EMBL" id="LMZQ01000001">
    <property type="protein sequence ID" value="KRT18041.1"/>
    <property type="molecule type" value="Genomic_DNA"/>
</dbReference>
<dbReference type="PANTHER" id="PTHR23416">
    <property type="entry name" value="SIALIC ACID SYNTHASE-RELATED"/>
    <property type="match status" value="1"/>
</dbReference>
<dbReference type="InterPro" id="IPR011004">
    <property type="entry name" value="Trimer_LpxA-like_sf"/>
</dbReference>
<protein>
    <recommendedName>
        <fullName evidence="3">Acetyltransferase</fullName>
    </recommendedName>
</protein>
<evidence type="ECO:0000313" key="2">
    <source>
        <dbReference type="Proteomes" id="UP000051950"/>
    </source>
</evidence>
<sequence length="212" mass="24014">MDILTKCCAVYQKLRYKYYQILTGLKLLILNRDHGRKNLFIKPILFSYRSVKLGSYVFIRDHGRIEAVVSYKEEKFSPLIVFEDKISIEQNVHITCANSVYISKNTAIAANVSITDIDHPYADVTIAPEYQDIVVGKVFIGEDCKIYNNVVILPNVHLGKHTVVGANSVVLGNKYPDFCVLVGAPAKIVKRYCFKKEAWLSTDKDGCFLNNN</sequence>
<dbReference type="SUPFAM" id="SSF51161">
    <property type="entry name" value="Trimeric LpxA-like enzymes"/>
    <property type="match status" value="1"/>
</dbReference>
<comment type="caution">
    <text evidence="1">The sequence shown here is derived from an EMBL/GenBank/DDBJ whole genome shotgun (WGS) entry which is preliminary data.</text>
</comment>
<proteinExistence type="predicted"/>
<dbReference type="STRING" id="687842.ASU31_01780"/>
<dbReference type="CDD" id="cd04647">
    <property type="entry name" value="LbH_MAT_like"/>
    <property type="match status" value="1"/>
</dbReference>
<dbReference type="Proteomes" id="UP000051950">
    <property type="component" value="Unassembled WGS sequence"/>
</dbReference>
<gene>
    <name evidence="1" type="ORF">ASU31_01780</name>
</gene>
<dbReference type="AlphaFoldDB" id="A0A0T5VWL1"/>
<keyword evidence="2" id="KW-1185">Reference proteome</keyword>
<name>A0A0T5VWL1_9SPHI</name>
<dbReference type="InterPro" id="IPR001451">
    <property type="entry name" value="Hexapep"/>
</dbReference>
<evidence type="ECO:0008006" key="3">
    <source>
        <dbReference type="Google" id="ProtNLM"/>
    </source>
</evidence>
<dbReference type="OrthoDB" id="9801697at2"/>
<organism evidence="1 2">
    <name type="scientific">Pedobacter ginsenosidimutans</name>
    <dbReference type="NCBI Taxonomy" id="687842"/>
    <lineage>
        <taxon>Bacteria</taxon>
        <taxon>Pseudomonadati</taxon>
        <taxon>Bacteroidota</taxon>
        <taxon>Sphingobacteriia</taxon>
        <taxon>Sphingobacteriales</taxon>
        <taxon>Sphingobacteriaceae</taxon>
        <taxon>Pedobacter</taxon>
    </lineage>
</organism>
<dbReference type="InterPro" id="IPR051159">
    <property type="entry name" value="Hexapeptide_acetyltransf"/>
</dbReference>
<reference evidence="1 2" key="1">
    <citation type="submission" date="2015-11" db="EMBL/GenBank/DDBJ databases">
        <title>Sequence of Pedobacter ginsenosidimutans.</title>
        <authorList>
            <person name="Carson E."/>
            <person name="Keyser V."/>
            <person name="Newman J."/>
            <person name="Miller J."/>
        </authorList>
    </citation>
    <scope>NUCLEOTIDE SEQUENCE [LARGE SCALE GENOMIC DNA]</scope>
    <source>
        <strain evidence="1 2">KACC 14530</strain>
    </source>
</reference>